<feature type="transmembrane region" description="Helical" evidence="2">
    <location>
        <begin position="242"/>
        <end position="264"/>
    </location>
</feature>
<keyword evidence="2" id="KW-0472">Membrane</keyword>
<evidence type="ECO:0000313" key="4">
    <source>
        <dbReference type="EMBL" id="EMF57166.1"/>
    </source>
</evidence>
<accession>M3EL72</accession>
<feature type="compositionally biased region" description="Basic and acidic residues" evidence="1">
    <location>
        <begin position="10"/>
        <end position="28"/>
    </location>
</feature>
<feature type="compositionally biased region" description="Basic and acidic residues" evidence="1">
    <location>
        <begin position="70"/>
        <end position="79"/>
    </location>
</feature>
<protein>
    <recommendedName>
        <fullName evidence="3">YdbS-like PH domain-containing protein</fullName>
    </recommendedName>
</protein>
<reference evidence="5" key="1">
    <citation type="journal article" date="2013" name="Genome Announc.">
        <title>Draft Genome Sequence of Streptomyces bottropensis ATCC 25435, a Bottromycin-Producing Actinomycete.</title>
        <authorList>
            <person name="Zhang H."/>
            <person name="Zhou W."/>
            <person name="Zhuang Y."/>
            <person name="Liang X."/>
            <person name="Liu T."/>
        </authorList>
    </citation>
    <scope>NUCLEOTIDE SEQUENCE [LARGE SCALE GENOMIC DNA]</scope>
    <source>
        <strain evidence="5">ATCC 25435</strain>
    </source>
</reference>
<gene>
    <name evidence="4" type="ORF">SBD_1328</name>
</gene>
<evidence type="ECO:0000256" key="1">
    <source>
        <dbReference type="SAM" id="MobiDB-lite"/>
    </source>
</evidence>
<name>M3EL72_9ACTN</name>
<feature type="domain" description="YdbS-like PH" evidence="3">
    <location>
        <begin position="261"/>
        <end position="338"/>
    </location>
</feature>
<feature type="domain" description="YdbS-like PH" evidence="3">
    <location>
        <begin position="435"/>
        <end position="503"/>
    </location>
</feature>
<dbReference type="PANTHER" id="PTHR34473">
    <property type="entry name" value="UPF0699 TRANSMEMBRANE PROTEIN YDBS"/>
    <property type="match status" value="1"/>
</dbReference>
<evidence type="ECO:0000313" key="5">
    <source>
        <dbReference type="Proteomes" id="UP000030760"/>
    </source>
</evidence>
<keyword evidence="2" id="KW-1133">Transmembrane helix</keyword>
<sequence>MTVPAQDADDTARTERRVDTAKATDERGGAAGTGGADGRGGVARAEDAGEVPGARAEGTGGFGPGATARARTEAAERRGGTRRIAGTDGPGEAAGTQDGPGGAARADAGTGRAEEAQAEATGEAPKASADIAGAGVAATAQAADRRATPPAGDAGDGTAGDGTAGDQGEPGEVAGVRAQGIGAAVVVSGGGDVGGAVVVEQRLHPVTPLRRAWAPVAVLIGWAVHDPDGAQRNLMRLDTSTLLIALAVFLPAAALYGFLTWWFTHFAVTDSELRIRTGLLFRRTAHIRLERIQAIDVTRPLLARIAGVAKLKLDVVGADKKDELAYLGEAHAGALRAELLARAAGFAPETAQEVGEAPVRQLLKVPAGVLAMSLVLTGATWGSLVAAVVVPSVLWFATESVWSVLATALPLLGAAGASSVGRFVGEYDWTVGDSPDGLRIDHGLLDRAHETVPPGRVQTVRIVEPLLWRRRGWVRVELDVAGSSNSVLVPVAPREVAEAVIAHVLPGAAVPDTAALVRPPARARWCVPFWWRGYGIAVDDSVFAARHGLLRRRLDLVPHAKVQSVRLSQGPWQRYKKLADVHVDTGANKTVTARLRDAGEAAELLRAQAERSRTGRREALPDRWMA</sequence>
<evidence type="ECO:0000256" key="2">
    <source>
        <dbReference type="SAM" id="Phobius"/>
    </source>
</evidence>
<feature type="region of interest" description="Disordered" evidence="1">
    <location>
        <begin position="140"/>
        <end position="173"/>
    </location>
</feature>
<dbReference type="EMBL" id="KB405057">
    <property type="protein sequence ID" value="EMF57166.1"/>
    <property type="molecule type" value="Genomic_DNA"/>
</dbReference>
<dbReference type="Pfam" id="PF03703">
    <property type="entry name" value="bPH_2"/>
    <property type="match status" value="3"/>
</dbReference>
<dbReference type="Proteomes" id="UP000030760">
    <property type="component" value="Unassembled WGS sequence"/>
</dbReference>
<keyword evidence="2" id="KW-0812">Transmembrane</keyword>
<dbReference type="InterPro" id="IPR005182">
    <property type="entry name" value="YdbS-like_PH"/>
</dbReference>
<feature type="region of interest" description="Disordered" evidence="1">
    <location>
        <begin position="1"/>
        <end position="127"/>
    </location>
</feature>
<dbReference type="PANTHER" id="PTHR34473:SF2">
    <property type="entry name" value="UPF0699 TRANSMEMBRANE PROTEIN YDBT"/>
    <property type="match status" value="1"/>
</dbReference>
<feature type="compositionally biased region" description="Gly residues" evidence="1">
    <location>
        <begin position="154"/>
        <end position="165"/>
    </location>
</feature>
<feature type="compositionally biased region" description="Low complexity" evidence="1">
    <location>
        <begin position="140"/>
        <end position="153"/>
    </location>
</feature>
<feature type="compositionally biased region" description="Low complexity" evidence="1">
    <location>
        <begin position="118"/>
        <end position="127"/>
    </location>
</feature>
<feature type="compositionally biased region" description="Gly residues" evidence="1">
    <location>
        <begin position="29"/>
        <end position="41"/>
    </location>
</feature>
<feature type="domain" description="YdbS-like PH" evidence="3">
    <location>
        <begin position="531"/>
        <end position="606"/>
    </location>
</feature>
<proteinExistence type="predicted"/>
<evidence type="ECO:0000259" key="3">
    <source>
        <dbReference type="Pfam" id="PF03703"/>
    </source>
</evidence>
<dbReference type="AlphaFoldDB" id="M3EL72"/>
<organism evidence="4 5">
    <name type="scientific">Streptomyces bottropensis ATCC 25435</name>
    <dbReference type="NCBI Taxonomy" id="1054862"/>
    <lineage>
        <taxon>Bacteria</taxon>
        <taxon>Bacillati</taxon>
        <taxon>Actinomycetota</taxon>
        <taxon>Actinomycetes</taxon>
        <taxon>Kitasatosporales</taxon>
        <taxon>Streptomycetaceae</taxon>
        <taxon>Streptomyces</taxon>
    </lineage>
</organism>